<evidence type="ECO:0000256" key="7">
    <source>
        <dbReference type="PIRSR" id="PIRSR002854-1"/>
    </source>
</evidence>
<evidence type="ECO:0000256" key="3">
    <source>
        <dbReference type="ARBA" id="ARBA00023136"/>
    </source>
</evidence>
<dbReference type="PANTHER" id="PTHR30429:SF3">
    <property type="entry name" value="LIPOPROTEIN"/>
    <property type="match status" value="1"/>
</dbReference>
<evidence type="ECO:0000256" key="8">
    <source>
        <dbReference type="SAM" id="SignalP"/>
    </source>
</evidence>
<dbReference type="PIRSF" id="PIRSF002854">
    <property type="entry name" value="MetQ"/>
    <property type="match status" value="1"/>
</dbReference>
<reference evidence="9 10" key="1">
    <citation type="journal article" date="2023" name="Microbiol. Spectr.">
        <title>Symbiosis of Carpenter Bees with Uncharacterized Lactic Acid Bacteria Showing NAD Auxotrophy.</title>
        <authorList>
            <person name="Kawasaki S."/>
            <person name="Ozawa K."/>
            <person name="Mori T."/>
            <person name="Yamamoto A."/>
            <person name="Ito M."/>
            <person name="Ohkuma M."/>
            <person name="Sakamoto M."/>
            <person name="Matsutani M."/>
        </authorList>
    </citation>
    <scope>NUCLEOTIDE SEQUENCE [LARGE SCALE GENOMIC DNA]</scope>
    <source>
        <strain evidence="9 10">KimC2</strain>
    </source>
</reference>
<protein>
    <recommendedName>
        <fullName evidence="6">Lipoprotein</fullName>
    </recommendedName>
</protein>
<dbReference type="SUPFAM" id="SSF53850">
    <property type="entry name" value="Periplasmic binding protein-like II"/>
    <property type="match status" value="1"/>
</dbReference>
<dbReference type="InterPro" id="IPR004872">
    <property type="entry name" value="Lipoprotein_NlpA"/>
</dbReference>
<feature type="lipid moiety-binding region" description="S-diacylglycerol cysteine" evidence="7">
    <location>
        <position position="23"/>
    </location>
</feature>
<dbReference type="Gene3D" id="3.40.190.10">
    <property type="entry name" value="Periplasmic binding protein-like II"/>
    <property type="match status" value="2"/>
</dbReference>
<evidence type="ECO:0000256" key="5">
    <source>
        <dbReference type="ARBA" id="ARBA00023288"/>
    </source>
</evidence>
<sequence length="279" mass="31043">MKKSKKLLLFAVTLFTAFLLVSCGNNKKSSSSTGTEEKTVKVGIIGSDERVWDSIKPQLKKKGINIKLVQFTNYDQPDQALNSGDIDLNSYQHIFYLNNWNKAHHADLVPIGNTIIAPLAVYSKKIKSIKDLKKGDEVSIPNDATNQARALQLLESAKLITLKSNVELPTPNDVIKNPKKLKITPLDASQTPRSMNDVAIAIVNNNVALDAKLDPSTAIYTEKITKKSKPWVNIIAAQKKDKNNKTYKEVVKAYQTEAVAKKIKEVYKGSTIAAWNYKF</sequence>
<comment type="subcellular location">
    <subcellularLocation>
        <location evidence="1">Membrane</location>
        <topology evidence="1">Lipid-anchor</topology>
    </subcellularLocation>
</comment>
<accession>A0AAU9D6J3</accession>
<dbReference type="Pfam" id="PF03180">
    <property type="entry name" value="Lipoprotein_9"/>
    <property type="match status" value="1"/>
</dbReference>
<dbReference type="PANTHER" id="PTHR30429">
    <property type="entry name" value="D-METHIONINE-BINDING LIPOPROTEIN METQ"/>
    <property type="match status" value="1"/>
</dbReference>
<name>A0AAU9D6J3_9LACO</name>
<feature type="chain" id="PRO_5043806963" description="Lipoprotein" evidence="8">
    <location>
        <begin position="22"/>
        <end position="279"/>
    </location>
</feature>
<dbReference type="KEGG" id="xak:KIMC2_09340"/>
<dbReference type="EMBL" id="AP026801">
    <property type="protein sequence ID" value="BDR56372.1"/>
    <property type="molecule type" value="Genomic_DNA"/>
</dbReference>
<feature type="signal peptide" evidence="8">
    <location>
        <begin position="1"/>
        <end position="21"/>
    </location>
</feature>
<keyword evidence="2 8" id="KW-0732">Signal</keyword>
<keyword evidence="3" id="KW-0472">Membrane</keyword>
<dbReference type="Proteomes" id="UP001321804">
    <property type="component" value="Chromosome"/>
</dbReference>
<dbReference type="GO" id="GO:0016020">
    <property type="term" value="C:membrane"/>
    <property type="evidence" value="ECO:0007669"/>
    <property type="project" value="UniProtKB-SubCell"/>
</dbReference>
<evidence type="ECO:0000256" key="6">
    <source>
        <dbReference type="PIRNR" id="PIRNR002854"/>
    </source>
</evidence>
<evidence type="ECO:0000313" key="10">
    <source>
        <dbReference type="Proteomes" id="UP001321804"/>
    </source>
</evidence>
<dbReference type="RefSeq" id="WP_317698292.1">
    <property type="nucleotide sequence ID" value="NZ_AP026801.1"/>
</dbReference>
<organism evidence="9 10">
    <name type="scientific">Xylocopilactobacillus apis</name>
    <dbReference type="NCBI Taxonomy" id="2932183"/>
    <lineage>
        <taxon>Bacteria</taxon>
        <taxon>Bacillati</taxon>
        <taxon>Bacillota</taxon>
        <taxon>Bacilli</taxon>
        <taxon>Lactobacillales</taxon>
        <taxon>Lactobacillaceae</taxon>
        <taxon>Xylocopilactobacillus</taxon>
    </lineage>
</organism>
<comment type="similarity">
    <text evidence="6">Belongs to the nlpA lipoprotein family.</text>
</comment>
<dbReference type="AlphaFoldDB" id="A0AAU9D6J3"/>
<proteinExistence type="inferred from homology"/>
<evidence type="ECO:0000256" key="2">
    <source>
        <dbReference type="ARBA" id="ARBA00022729"/>
    </source>
</evidence>
<keyword evidence="5 6" id="KW-0449">Lipoprotein</keyword>
<evidence type="ECO:0000256" key="4">
    <source>
        <dbReference type="ARBA" id="ARBA00023139"/>
    </source>
</evidence>
<evidence type="ECO:0000256" key="1">
    <source>
        <dbReference type="ARBA" id="ARBA00004635"/>
    </source>
</evidence>
<evidence type="ECO:0000313" key="9">
    <source>
        <dbReference type="EMBL" id="BDR56372.1"/>
    </source>
</evidence>
<keyword evidence="10" id="KW-1185">Reference proteome</keyword>
<dbReference type="PROSITE" id="PS51257">
    <property type="entry name" value="PROKAR_LIPOPROTEIN"/>
    <property type="match status" value="1"/>
</dbReference>
<keyword evidence="4" id="KW-0564">Palmitate</keyword>
<gene>
    <name evidence="9" type="ORF">KIMC2_09340</name>
</gene>